<dbReference type="OrthoDB" id="1002340at2759"/>
<sequence length="99" mass="11535">MFKGRPFSTFSKEDVDAFSRRFRFALVGLPCFTVGGLSHSTVLINFELDEDYQRFFYRQSWTISKDNAGRGFQFLISPFICMTQKHSSPSPHIWVNLSR</sequence>
<dbReference type="EMBL" id="OOIL02000093">
    <property type="protein sequence ID" value="VFQ60024.1"/>
    <property type="molecule type" value="Genomic_DNA"/>
</dbReference>
<protein>
    <recommendedName>
        <fullName evidence="3">DUF4283 domain-containing protein</fullName>
    </recommendedName>
</protein>
<proteinExistence type="predicted"/>
<name>A0A484K8A2_9ASTE</name>
<organism evidence="1 2">
    <name type="scientific">Cuscuta campestris</name>
    <dbReference type="NCBI Taxonomy" id="132261"/>
    <lineage>
        <taxon>Eukaryota</taxon>
        <taxon>Viridiplantae</taxon>
        <taxon>Streptophyta</taxon>
        <taxon>Embryophyta</taxon>
        <taxon>Tracheophyta</taxon>
        <taxon>Spermatophyta</taxon>
        <taxon>Magnoliopsida</taxon>
        <taxon>eudicotyledons</taxon>
        <taxon>Gunneridae</taxon>
        <taxon>Pentapetalae</taxon>
        <taxon>asterids</taxon>
        <taxon>lamiids</taxon>
        <taxon>Solanales</taxon>
        <taxon>Convolvulaceae</taxon>
        <taxon>Cuscuteae</taxon>
        <taxon>Cuscuta</taxon>
        <taxon>Cuscuta subgen. Grammica</taxon>
        <taxon>Cuscuta sect. Cleistogrammica</taxon>
    </lineage>
</organism>
<accession>A0A484K8A2</accession>
<keyword evidence="2" id="KW-1185">Reference proteome</keyword>
<gene>
    <name evidence="1" type="ORF">CCAM_LOCUS1800</name>
</gene>
<dbReference type="AlphaFoldDB" id="A0A484K8A2"/>
<dbReference type="Proteomes" id="UP000595140">
    <property type="component" value="Unassembled WGS sequence"/>
</dbReference>
<evidence type="ECO:0000313" key="2">
    <source>
        <dbReference type="Proteomes" id="UP000595140"/>
    </source>
</evidence>
<evidence type="ECO:0008006" key="3">
    <source>
        <dbReference type="Google" id="ProtNLM"/>
    </source>
</evidence>
<reference evidence="1 2" key="1">
    <citation type="submission" date="2018-04" db="EMBL/GenBank/DDBJ databases">
        <authorList>
            <person name="Vogel A."/>
        </authorList>
    </citation>
    <scope>NUCLEOTIDE SEQUENCE [LARGE SCALE GENOMIC DNA]</scope>
</reference>
<evidence type="ECO:0000313" key="1">
    <source>
        <dbReference type="EMBL" id="VFQ60024.1"/>
    </source>
</evidence>